<name>A0A6C0JTA4_9ZZZZ</name>
<accession>A0A6C0JTA4</accession>
<organism evidence="1">
    <name type="scientific">viral metagenome</name>
    <dbReference type="NCBI Taxonomy" id="1070528"/>
    <lineage>
        <taxon>unclassified sequences</taxon>
        <taxon>metagenomes</taxon>
        <taxon>organismal metagenomes</taxon>
    </lineage>
</organism>
<evidence type="ECO:0000313" key="1">
    <source>
        <dbReference type="EMBL" id="QHU06914.1"/>
    </source>
</evidence>
<dbReference type="EMBL" id="MN740669">
    <property type="protein sequence ID" value="QHU06914.1"/>
    <property type="molecule type" value="Genomic_DNA"/>
</dbReference>
<proteinExistence type="predicted"/>
<dbReference type="PROSITE" id="PS51257">
    <property type="entry name" value="PROKAR_LIPOPROTEIN"/>
    <property type="match status" value="1"/>
</dbReference>
<sequence>MTSVYKRSQINLYDPIEQEFHFTLSQGLSSCDVDVPTPFHVQSSAFKVTSGNSVVENVASSILTNASAVLTEKTRAEAKEAELKTELDAEVTSRISADSLEAVARQLVQTNLNTESTARASADVALQQSIEQEASSRLSADLSAQDQIMAIQTAHYTDKQSADQDRTLIRSEFATADTALDNKITVEKERVDSILALSSEQLNSFREIADAYASADSNLQTLITTLTTEFNALKAVVDSLAPPPEP</sequence>
<protein>
    <submittedName>
        <fullName evidence="1">Uncharacterized protein</fullName>
    </submittedName>
</protein>
<reference evidence="1" key="1">
    <citation type="journal article" date="2020" name="Nature">
        <title>Giant virus diversity and host interactions through global metagenomics.</title>
        <authorList>
            <person name="Schulz F."/>
            <person name="Roux S."/>
            <person name="Paez-Espino D."/>
            <person name="Jungbluth S."/>
            <person name="Walsh D.A."/>
            <person name="Denef V.J."/>
            <person name="McMahon K.D."/>
            <person name="Konstantinidis K.T."/>
            <person name="Eloe-Fadrosh E.A."/>
            <person name="Kyrpides N.C."/>
            <person name="Woyke T."/>
        </authorList>
    </citation>
    <scope>NUCLEOTIDE SEQUENCE</scope>
    <source>
        <strain evidence="1">GVMAG-S-1038524-41</strain>
    </source>
</reference>
<dbReference type="AlphaFoldDB" id="A0A6C0JTA4"/>